<organism evidence="1 2">
    <name type="scientific">Nocardioides panacihumi</name>
    <dbReference type="NCBI Taxonomy" id="400774"/>
    <lineage>
        <taxon>Bacteria</taxon>
        <taxon>Bacillati</taxon>
        <taxon>Actinomycetota</taxon>
        <taxon>Actinomycetes</taxon>
        <taxon>Propionibacteriales</taxon>
        <taxon>Nocardioidaceae</taxon>
        <taxon>Nocardioides</taxon>
    </lineage>
</organism>
<dbReference type="EMBL" id="BAAAPB010000004">
    <property type="protein sequence ID" value="GAA1971345.1"/>
    <property type="molecule type" value="Genomic_DNA"/>
</dbReference>
<evidence type="ECO:0008006" key="3">
    <source>
        <dbReference type="Google" id="ProtNLM"/>
    </source>
</evidence>
<sequence>MCTITWESSQRRLRLSGCCEAQDREAVRDALAACEGEGRVLIVDLTAVTSLAPAVAEVVLAARDRGEGCRVNVLRRQGSAVAQVLADIESR</sequence>
<accession>A0ABP5D2T4</accession>
<reference evidence="2" key="1">
    <citation type="journal article" date="2019" name="Int. J. Syst. Evol. Microbiol.">
        <title>The Global Catalogue of Microorganisms (GCM) 10K type strain sequencing project: providing services to taxonomists for standard genome sequencing and annotation.</title>
        <authorList>
            <consortium name="The Broad Institute Genomics Platform"/>
            <consortium name="The Broad Institute Genome Sequencing Center for Infectious Disease"/>
            <person name="Wu L."/>
            <person name="Ma J."/>
        </authorList>
    </citation>
    <scope>NUCLEOTIDE SEQUENCE [LARGE SCALE GENOMIC DNA]</scope>
    <source>
        <strain evidence="2">JCM 15309</strain>
    </source>
</reference>
<evidence type="ECO:0000313" key="2">
    <source>
        <dbReference type="Proteomes" id="UP001500571"/>
    </source>
</evidence>
<comment type="caution">
    <text evidence="1">The sequence shown here is derived from an EMBL/GenBank/DDBJ whole genome shotgun (WGS) entry which is preliminary data.</text>
</comment>
<proteinExistence type="predicted"/>
<dbReference type="Gene3D" id="3.30.750.24">
    <property type="entry name" value="STAS domain"/>
    <property type="match status" value="1"/>
</dbReference>
<evidence type="ECO:0000313" key="1">
    <source>
        <dbReference type="EMBL" id="GAA1971345.1"/>
    </source>
</evidence>
<protein>
    <recommendedName>
        <fullName evidence="3">STAS domain-containing protein</fullName>
    </recommendedName>
</protein>
<gene>
    <name evidence="1" type="ORF">GCM10009798_35270</name>
</gene>
<dbReference type="Proteomes" id="UP001500571">
    <property type="component" value="Unassembled WGS sequence"/>
</dbReference>
<dbReference type="InterPro" id="IPR036513">
    <property type="entry name" value="STAS_dom_sf"/>
</dbReference>
<keyword evidence="2" id="KW-1185">Reference proteome</keyword>
<name>A0ABP5D2T4_9ACTN</name>